<dbReference type="SUPFAM" id="SSF69118">
    <property type="entry name" value="AhpD-like"/>
    <property type="match status" value="1"/>
</dbReference>
<reference evidence="3" key="1">
    <citation type="journal article" date="2019" name="Int. J. Syst. Evol. Microbiol.">
        <title>The Global Catalogue of Microorganisms (GCM) 10K type strain sequencing project: providing services to taxonomists for standard genome sequencing and annotation.</title>
        <authorList>
            <consortium name="The Broad Institute Genomics Platform"/>
            <consortium name="The Broad Institute Genome Sequencing Center for Infectious Disease"/>
            <person name="Wu L."/>
            <person name="Ma J."/>
        </authorList>
    </citation>
    <scope>NUCLEOTIDE SEQUENCE [LARGE SCALE GENOMIC DNA]</scope>
    <source>
        <strain evidence="3">DFY41</strain>
    </source>
</reference>
<dbReference type="PANTHER" id="PTHR34846">
    <property type="entry name" value="4-CARBOXYMUCONOLACTONE DECARBOXYLASE FAMILY PROTEIN (AFU_ORTHOLOGUE AFUA_6G11590)"/>
    <property type="match status" value="1"/>
</dbReference>
<dbReference type="Proteomes" id="UP001596087">
    <property type="component" value="Unassembled WGS sequence"/>
</dbReference>
<evidence type="ECO:0000259" key="1">
    <source>
        <dbReference type="Pfam" id="PF02627"/>
    </source>
</evidence>
<accession>A0ABW0BFY8</accession>
<organism evidence="2 3">
    <name type="scientific">Nocardioides taihuensis</name>
    <dbReference type="NCBI Taxonomy" id="1835606"/>
    <lineage>
        <taxon>Bacteria</taxon>
        <taxon>Bacillati</taxon>
        <taxon>Actinomycetota</taxon>
        <taxon>Actinomycetes</taxon>
        <taxon>Propionibacteriales</taxon>
        <taxon>Nocardioidaceae</taxon>
        <taxon>Nocardioides</taxon>
    </lineage>
</organism>
<keyword evidence="3" id="KW-1185">Reference proteome</keyword>
<dbReference type="RefSeq" id="WP_378588306.1">
    <property type="nucleotide sequence ID" value="NZ_JBHSKD010000007.1"/>
</dbReference>
<dbReference type="PANTHER" id="PTHR34846:SF5">
    <property type="entry name" value="CARBOXYMUCONOLACTONE DECARBOXYLASE-LIKE DOMAIN-CONTAINING PROTEIN"/>
    <property type="match status" value="1"/>
</dbReference>
<proteinExistence type="predicted"/>
<protein>
    <submittedName>
        <fullName evidence="2">Carboxymuconolactone decarboxylase family protein</fullName>
    </submittedName>
</protein>
<feature type="domain" description="Carboxymuconolactone decarboxylase-like" evidence="1">
    <location>
        <begin position="62"/>
        <end position="113"/>
    </location>
</feature>
<comment type="caution">
    <text evidence="2">The sequence shown here is derived from an EMBL/GenBank/DDBJ whole genome shotgun (WGS) entry which is preliminary data.</text>
</comment>
<dbReference type="InterPro" id="IPR003779">
    <property type="entry name" value="CMD-like"/>
</dbReference>
<dbReference type="EMBL" id="JBHSKD010000007">
    <property type="protein sequence ID" value="MFC5176236.1"/>
    <property type="molecule type" value="Genomic_DNA"/>
</dbReference>
<evidence type="ECO:0000313" key="3">
    <source>
        <dbReference type="Proteomes" id="UP001596087"/>
    </source>
</evidence>
<sequence>MITESITRIAPLEPPYDEDVADLLARMMPTGVPPIGLFRVLARNLPMTRALHDWGSYELGRELSIPLRDREIVIDRVAALCDCEYEWGVHVAWFAERAGLDDEQVRSLTVGSAGDPCWTHERERVLIRVVDALHDVGDVTDELGEALAAHYAPEQVLDLVLLAGWYHAICYAANVARLPREPGFPRFADRR</sequence>
<gene>
    <name evidence="2" type="ORF">ACFPGP_06105</name>
</gene>
<name>A0ABW0BFY8_9ACTN</name>
<dbReference type="Gene3D" id="1.20.1290.10">
    <property type="entry name" value="AhpD-like"/>
    <property type="match status" value="1"/>
</dbReference>
<dbReference type="Pfam" id="PF02627">
    <property type="entry name" value="CMD"/>
    <property type="match status" value="1"/>
</dbReference>
<dbReference type="InterPro" id="IPR029032">
    <property type="entry name" value="AhpD-like"/>
</dbReference>
<evidence type="ECO:0000313" key="2">
    <source>
        <dbReference type="EMBL" id="MFC5176236.1"/>
    </source>
</evidence>